<keyword evidence="1" id="KW-1133">Transmembrane helix</keyword>
<dbReference type="AlphaFoldDB" id="A0A0P6YGV4"/>
<feature type="transmembrane region" description="Helical" evidence="1">
    <location>
        <begin position="39"/>
        <end position="55"/>
    </location>
</feature>
<keyword evidence="1" id="KW-0812">Transmembrane</keyword>
<name>A0A0P6YGV4_9CHLR</name>
<proteinExistence type="predicted"/>
<dbReference type="STRING" id="70996.SE18_23165"/>
<evidence type="ECO:0000313" key="2">
    <source>
        <dbReference type="EMBL" id="KPL81520.1"/>
    </source>
</evidence>
<feature type="transmembrane region" description="Helical" evidence="1">
    <location>
        <begin position="61"/>
        <end position="79"/>
    </location>
</feature>
<keyword evidence="1" id="KW-0472">Membrane</keyword>
<keyword evidence="3" id="KW-1185">Reference proteome</keyword>
<accession>A0A0P6YGV4</accession>
<gene>
    <name evidence="2" type="ORF">SE18_23165</name>
</gene>
<comment type="caution">
    <text evidence="2">The sequence shown here is derived from an EMBL/GenBank/DDBJ whole genome shotgun (WGS) entry which is preliminary data.</text>
</comment>
<dbReference type="Proteomes" id="UP000050277">
    <property type="component" value="Unassembled WGS sequence"/>
</dbReference>
<evidence type="ECO:0000256" key="1">
    <source>
        <dbReference type="SAM" id="Phobius"/>
    </source>
</evidence>
<dbReference type="RefSeq" id="WP_054536832.1">
    <property type="nucleotide sequence ID" value="NZ_LGKP01000035.1"/>
</dbReference>
<protein>
    <submittedName>
        <fullName evidence="2">Uncharacterized protein</fullName>
    </submittedName>
</protein>
<evidence type="ECO:0000313" key="3">
    <source>
        <dbReference type="Proteomes" id="UP000050277"/>
    </source>
</evidence>
<reference evidence="2 3" key="1">
    <citation type="submission" date="2015-07" db="EMBL/GenBank/DDBJ databases">
        <title>Whole genome sequence of Herpetosiphon geysericola DSM 7119.</title>
        <authorList>
            <person name="Hemp J."/>
            <person name="Ward L.M."/>
            <person name="Pace L.A."/>
            <person name="Fischer W.W."/>
        </authorList>
    </citation>
    <scope>NUCLEOTIDE SEQUENCE [LARGE SCALE GENOMIC DNA]</scope>
    <source>
        <strain evidence="2 3">DSM 7119</strain>
    </source>
</reference>
<dbReference type="EMBL" id="LGKP01000035">
    <property type="protein sequence ID" value="KPL81520.1"/>
    <property type="molecule type" value="Genomic_DNA"/>
</dbReference>
<feature type="transmembrane region" description="Helical" evidence="1">
    <location>
        <begin position="236"/>
        <end position="260"/>
    </location>
</feature>
<dbReference type="OrthoDB" id="7375742at2"/>
<feature type="transmembrane region" description="Helical" evidence="1">
    <location>
        <begin position="12"/>
        <end position="32"/>
    </location>
</feature>
<organism evidence="2 3">
    <name type="scientific">Herpetosiphon geysericola</name>
    <dbReference type="NCBI Taxonomy" id="70996"/>
    <lineage>
        <taxon>Bacteria</taxon>
        <taxon>Bacillati</taxon>
        <taxon>Chloroflexota</taxon>
        <taxon>Chloroflexia</taxon>
        <taxon>Herpetosiphonales</taxon>
        <taxon>Herpetosiphonaceae</taxon>
        <taxon>Herpetosiphon</taxon>
    </lineage>
</organism>
<sequence>MFESWRSLGFHVAAGFYNSVLCVVIGGILGFLTPPPWSFALIGIAWLGISAYWAGATDGRISNGFAGMIIIWHVVILMFTGMGRRYMRYTAGKESIRNISAAEIPYYPNAASFYFNDAVVQTNYATVHKVASKDRKSSRITYSYYSLAPLTTSAWQYGDPVPAWAACNADYNIACYDWDDPIVNGALPEELYLDKYTVAKLTNLATYDYVELNNAPILEVGAGSNSFNTAKRWQWLFVWIIMVLVWAVPIVLIGCVRFTWRWLRNR</sequence>